<name>A0A432YXB8_9GAMM</name>
<reference evidence="8 9" key="1">
    <citation type="journal article" date="2011" name="Front. Microbiol.">
        <title>Genomic signatures of strain selection and enhancement in Bacillus atrophaeus var. globigii, a historical biowarfare simulant.</title>
        <authorList>
            <person name="Gibbons H.S."/>
            <person name="Broomall S.M."/>
            <person name="McNew L.A."/>
            <person name="Daligault H."/>
            <person name="Chapman C."/>
            <person name="Bruce D."/>
            <person name="Karavis M."/>
            <person name="Krepps M."/>
            <person name="McGregor P.A."/>
            <person name="Hong C."/>
            <person name="Park K.H."/>
            <person name="Akmal A."/>
            <person name="Feldman A."/>
            <person name="Lin J.S."/>
            <person name="Chang W.E."/>
            <person name="Higgs B.W."/>
            <person name="Demirev P."/>
            <person name="Lindquist J."/>
            <person name="Liem A."/>
            <person name="Fochler E."/>
            <person name="Read T.D."/>
            <person name="Tapia R."/>
            <person name="Johnson S."/>
            <person name="Bishop-Lilly K.A."/>
            <person name="Detter C."/>
            <person name="Han C."/>
            <person name="Sozhamannan S."/>
            <person name="Rosenzweig C.N."/>
            <person name="Skowronski E.W."/>
        </authorList>
    </citation>
    <scope>NUCLEOTIDE SEQUENCE [LARGE SCALE GENOMIC DNA]</scope>
    <source>
        <strain evidence="8 9">TPS4-2</strain>
    </source>
</reference>
<evidence type="ECO:0000256" key="2">
    <source>
        <dbReference type="ARBA" id="ARBA00001946"/>
    </source>
</evidence>
<evidence type="ECO:0000313" key="8">
    <source>
        <dbReference type="EMBL" id="RUO67970.1"/>
    </source>
</evidence>
<dbReference type="Pfam" id="PF00293">
    <property type="entry name" value="NUDIX"/>
    <property type="match status" value="1"/>
</dbReference>
<comment type="cofactor">
    <cofactor evidence="1">
        <name>Mn(2+)</name>
        <dbReference type="ChEBI" id="CHEBI:29035"/>
    </cofactor>
</comment>
<comment type="cofactor">
    <cofactor evidence="2">
        <name>Mg(2+)</name>
        <dbReference type="ChEBI" id="CHEBI:18420"/>
    </cofactor>
</comment>
<dbReference type="EMBL" id="PIQA01000001">
    <property type="protein sequence ID" value="RUO67970.1"/>
    <property type="molecule type" value="Genomic_DNA"/>
</dbReference>
<dbReference type="RefSeq" id="WP_053952484.1">
    <property type="nucleotide sequence ID" value="NZ_JBHUMT010000016.1"/>
</dbReference>
<evidence type="ECO:0000256" key="6">
    <source>
        <dbReference type="ARBA" id="ARBA00023211"/>
    </source>
</evidence>
<dbReference type="Gene3D" id="3.90.79.10">
    <property type="entry name" value="Nucleoside Triphosphate Pyrophosphohydrolase"/>
    <property type="match status" value="1"/>
</dbReference>
<evidence type="ECO:0000259" key="7">
    <source>
        <dbReference type="PROSITE" id="PS51462"/>
    </source>
</evidence>
<dbReference type="AlphaFoldDB" id="A0A432YXB8"/>
<dbReference type="CDD" id="cd03426">
    <property type="entry name" value="NUDIX_CoAse_Nudt7"/>
    <property type="match status" value="1"/>
</dbReference>
<dbReference type="SUPFAM" id="SSF55811">
    <property type="entry name" value="Nudix"/>
    <property type="match status" value="1"/>
</dbReference>
<dbReference type="GO" id="GO:0010945">
    <property type="term" value="F:coenzyme A diphosphatase activity"/>
    <property type="evidence" value="ECO:0007669"/>
    <property type="project" value="InterPro"/>
</dbReference>
<dbReference type="InterPro" id="IPR000086">
    <property type="entry name" value="NUDIX_hydrolase_dom"/>
</dbReference>
<dbReference type="PROSITE" id="PS51462">
    <property type="entry name" value="NUDIX"/>
    <property type="match status" value="1"/>
</dbReference>
<evidence type="ECO:0000256" key="1">
    <source>
        <dbReference type="ARBA" id="ARBA00001936"/>
    </source>
</evidence>
<dbReference type="GO" id="GO:0046872">
    <property type="term" value="F:metal ion binding"/>
    <property type="evidence" value="ECO:0007669"/>
    <property type="project" value="UniProtKB-KW"/>
</dbReference>
<evidence type="ECO:0000313" key="9">
    <source>
        <dbReference type="Proteomes" id="UP000288361"/>
    </source>
</evidence>
<keyword evidence="3" id="KW-0479">Metal-binding</keyword>
<dbReference type="InterPro" id="IPR045121">
    <property type="entry name" value="CoAse"/>
</dbReference>
<protein>
    <submittedName>
        <fullName evidence="8">CoA pyrophosphatase</fullName>
    </submittedName>
</protein>
<dbReference type="NCBIfam" id="NF007980">
    <property type="entry name" value="PRK10707.1"/>
    <property type="match status" value="1"/>
</dbReference>
<dbReference type="Proteomes" id="UP000288361">
    <property type="component" value="Unassembled WGS sequence"/>
</dbReference>
<gene>
    <name evidence="8" type="ORF">CWI73_03700</name>
</gene>
<feature type="domain" description="Nudix hydrolase" evidence="7">
    <location>
        <begin position="33"/>
        <end position="165"/>
    </location>
</feature>
<keyword evidence="4" id="KW-0378">Hydrolase</keyword>
<evidence type="ECO:0000256" key="4">
    <source>
        <dbReference type="ARBA" id="ARBA00022801"/>
    </source>
</evidence>
<comment type="caution">
    <text evidence="8">The sequence shown here is derived from an EMBL/GenBank/DDBJ whole genome shotgun (WGS) entry which is preliminary data.</text>
</comment>
<evidence type="ECO:0000256" key="3">
    <source>
        <dbReference type="ARBA" id="ARBA00022723"/>
    </source>
</evidence>
<keyword evidence="6" id="KW-0464">Manganese</keyword>
<dbReference type="PANTHER" id="PTHR12992:SF11">
    <property type="entry name" value="MITOCHONDRIAL COENZYME A DIPHOSPHATASE NUDT8"/>
    <property type="match status" value="1"/>
</dbReference>
<accession>A0A432YXB8</accession>
<dbReference type="InterPro" id="IPR015797">
    <property type="entry name" value="NUDIX_hydrolase-like_dom_sf"/>
</dbReference>
<proteinExistence type="predicted"/>
<keyword evidence="5" id="KW-0460">Magnesium</keyword>
<dbReference type="PANTHER" id="PTHR12992">
    <property type="entry name" value="NUDIX HYDROLASE"/>
    <property type="match status" value="1"/>
</dbReference>
<organism evidence="8 9">
    <name type="scientific">Idiomarina piscisalsi</name>
    <dbReference type="NCBI Taxonomy" id="1096243"/>
    <lineage>
        <taxon>Bacteria</taxon>
        <taxon>Pseudomonadati</taxon>
        <taxon>Pseudomonadota</taxon>
        <taxon>Gammaproteobacteria</taxon>
        <taxon>Alteromonadales</taxon>
        <taxon>Idiomarinaceae</taxon>
        <taxon>Idiomarina</taxon>
    </lineage>
</organism>
<evidence type="ECO:0000256" key="5">
    <source>
        <dbReference type="ARBA" id="ARBA00022842"/>
    </source>
</evidence>
<sequence length="204" mass="23771">MTIKNRAEFVRRFSLTPSPSVDRKLDEPLRKRLRPAAVLIPIIERPHGLSLILTRRSASLRKHAGQISFPGGRYDRTDNDLLDTALRETEEEIGLPRSQVEVIGRLHDYPVLSYFMIRPYVAFVSPQQELVAEESEVAEIFEVPLADILDPSNHYVYRIRKFIYDRVYFIPWQHRNIWGATAGILRELAEQLQPERKSHFKPLN</sequence>